<dbReference type="Pfam" id="PF01880">
    <property type="entry name" value="Desulfoferrodox"/>
    <property type="match status" value="1"/>
</dbReference>
<evidence type="ECO:0000313" key="3">
    <source>
        <dbReference type="EMBL" id="SFI55167.1"/>
    </source>
</evidence>
<dbReference type="GO" id="GO:0003677">
    <property type="term" value="F:DNA binding"/>
    <property type="evidence" value="ECO:0007669"/>
    <property type="project" value="UniProtKB-KW"/>
</dbReference>
<organism evidence="3 4">
    <name type="scientific">Treponema bryantii</name>
    <dbReference type="NCBI Taxonomy" id="163"/>
    <lineage>
        <taxon>Bacteria</taxon>
        <taxon>Pseudomonadati</taxon>
        <taxon>Spirochaetota</taxon>
        <taxon>Spirochaetia</taxon>
        <taxon>Spirochaetales</taxon>
        <taxon>Treponemataceae</taxon>
        <taxon>Treponema</taxon>
    </lineage>
</organism>
<feature type="domain" description="HTH cro/C1-type" evidence="2">
    <location>
        <begin position="10"/>
        <end position="64"/>
    </location>
</feature>
<dbReference type="InterPro" id="IPR010982">
    <property type="entry name" value="Lambda_DNA-bd_dom_sf"/>
</dbReference>
<dbReference type="PROSITE" id="PS50943">
    <property type="entry name" value="HTH_CROC1"/>
    <property type="match status" value="1"/>
</dbReference>
<dbReference type="SMART" id="SM00530">
    <property type="entry name" value="HTH_XRE"/>
    <property type="match status" value="1"/>
</dbReference>
<dbReference type="SUPFAM" id="SSF47413">
    <property type="entry name" value="lambda repressor-like DNA-binding domains"/>
    <property type="match status" value="1"/>
</dbReference>
<dbReference type="EMBL" id="FORI01000002">
    <property type="protein sequence ID" value="SFI55167.1"/>
    <property type="molecule type" value="Genomic_DNA"/>
</dbReference>
<accession>A0A1I3J4I9</accession>
<name>A0A1I3J4I9_9SPIR</name>
<dbReference type="PANTHER" id="PTHR46558">
    <property type="entry name" value="TRACRIPTIONAL REGULATORY PROTEIN-RELATED-RELATED"/>
    <property type="match status" value="1"/>
</dbReference>
<dbReference type="AlphaFoldDB" id="A0A1I3J4I9"/>
<gene>
    <name evidence="3" type="ORF">SAMN04487775_102333</name>
</gene>
<dbReference type="Gene3D" id="2.60.40.730">
    <property type="entry name" value="SOR catalytic domain"/>
    <property type="match status" value="1"/>
</dbReference>
<dbReference type="Pfam" id="PF01381">
    <property type="entry name" value="HTH_3"/>
    <property type="match status" value="1"/>
</dbReference>
<keyword evidence="4" id="KW-1185">Reference proteome</keyword>
<keyword evidence="1" id="KW-0238">DNA-binding</keyword>
<protein>
    <submittedName>
        <fullName evidence="3">Desulfoferrodoxin</fullName>
    </submittedName>
</protein>
<evidence type="ECO:0000313" key="4">
    <source>
        <dbReference type="Proteomes" id="UP000182737"/>
    </source>
</evidence>
<dbReference type="GO" id="GO:0005506">
    <property type="term" value="F:iron ion binding"/>
    <property type="evidence" value="ECO:0007669"/>
    <property type="project" value="InterPro"/>
</dbReference>
<dbReference type="OrthoDB" id="9813152at2"/>
<dbReference type="SUPFAM" id="SSF49367">
    <property type="entry name" value="Superoxide reductase-like"/>
    <property type="match status" value="1"/>
</dbReference>
<dbReference type="InterPro" id="IPR002742">
    <property type="entry name" value="Desulfoferrodoxin_Fe-bd_dom"/>
</dbReference>
<reference evidence="4" key="1">
    <citation type="submission" date="2016-10" db="EMBL/GenBank/DDBJ databases">
        <authorList>
            <person name="Varghese N."/>
            <person name="Submissions S."/>
        </authorList>
    </citation>
    <scope>NUCLEOTIDE SEQUENCE [LARGE SCALE GENOMIC DNA]</scope>
    <source>
        <strain evidence="4">XBD1002</strain>
    </source>
</reference>
<dbReference type="InterPro" id="IPR036073">
    <property type="entry name" value="Desulfoferrodoxin_Fe-bd_dom_sf"/>
</dbReference>
<sequence>MDNYVTGAVIKKLRENKKMTQEELAQKIFVTSKAVSKWETGKGFPDIGLLEALGKALDVSVIELLSGEDITNLNKACNMAKGKFYVCPVCGNVIQTTGEALISCCGITLPPLEAEAFGSDEDHSLKIETVEDEYFVTMNHPMTKEHYISFIAAILDNGVQLVKLYPEGNAEARFKINRVRKLYAYCNRHGLFEVDRKALR</sequence>
<dbReference type="GO" id="GO:0016491">
    <property type="term" value="F:oxidoreductase activity"/>
    <property type="evidence" value="ECO:0007669"/>
    <property type="project" value="InterPro"/>
</dbReference>
<evidence type="ECO:0000256" key="1">
    <source>
        <dbReference type="ARBA" id="ARBA00023125"/>
    </source>
</evidence>
<dbReference type="Proteomes" id="UP000182737">
    <property type="component" value="Unassembled WGS sequence"/>
</dbReference>
<dbReference type="Gene3D" id="1.10.260.40">
    <property type="entry name" value="lambda repressor-like DNA-binding domains"/>
    <property type="match status" value="1"/>
</dbReference>
<dbReference type="InterPro" id="IPR001387">
    <property type="entry name" value="Cro/C1-type_HTH"/>
</dbReference>
<proteinExistence type="predicted"/>
<dbReference type="RefSeq" id="WP_074930713.1">
    <property type="nucleotide sequence ID" value="NZ_FORI01000002.1"/>
</dbReference>
<evidence type="ECO:0000259" key="2">
    <source>
        <dbReference type="PROSITE" id="PS50943"/>
    </source>
</evidence>
<dbReference type="PANTHER" id="PTHR46558:SF11">
    <property type="entry name" value="HTH-TYPE TRANSCRIPTIONAL REGULATOR XRE"/>
    <property type="match status" value="1"/>
</dbReference>
<dbReference type="CDD" id="cd00093">
    <property type="entry name" value="HTH_XRE"/>
    <property type="match status" value="1"/>
</dbReference>